<evidence type="ECO:0000313" key="3">
    <source>
        <dbReference type="EMBL" id="QKX60323.1"/>
    </source>
</evidence>
<dbReference type="EMBL" id="CP055901">
    <property type="protein sequence ID" value="QKX60323.1"/>
    <property type="molecule type" value="Genomic_DNA"/>
</dbReference>
<dbReference type="SUPFAM" id="SSF48403">
    <property type="entry name" value="Ankyrin repeat"/>
    <property type="match status" value="1"/>
</dbReference>
<reference evidence="4" key="1">
    <citation type="submission" date="2020-06" db="EMBL/GenBank/DDBJ databases">
        <title>A chromosome-scale genome assembly of Talaromyces rugulosus W13939.</title>
        <authorList>
            <person name="Wang B."/>
            <person name="Guo L."/>
            <person name="Ye K."/>
            <person name="Wang L."/>
        </authorList>
    </citation>
    <scope>NUCLEOTIDE SEQUENCE [LARGE SCALE GENOMIC DNA]</scope>
    <source>
        <strain evidence="4">W13939</strain>
    </source>
</reference>
<proteinExistence type="predicted"/>
<dbReference type="OrthoDB" id="366390at2759"/>
<keyword evidence="1" id="KW-0677">Repeat</keyword>
<dbReference type="InterPro" id="IPR050745">
    <property type="entry name" value="Multifunctional_regulatory"/>
</dbReference>
<dbReference type="KEGG" id="trg:TRUGW13939_07466"/>
<organism evidence="3 4">
    <name type="scientific">Talaromyces rugulosus</name>
    <name type="common">Penicillium rugulosum</name>
    <dbReference type="NCBI Taxonomy" id="121627"/>
    <lineage>
        <taxon>Eukaryota</taxon>
        <taxon>Fungi</taxon>
        <taxon>Dikarya</taxon>
        <taxon>Ascomycota</taxon>
        <taxon>Pezizomycotina</taxon>
        <taxon>Eurotiomycetes</taxon>
        <taxon>Eurotiomycetidae</taxon>
        <taxon>Eurotiales</taxon>
        <taxon>Trichocomaceae</taxon>
        <taxon>Talaromyces</taxon>
        <taxon>Talaromyces sect. Islandici</taxon>
    </lineage>
</organism>
<evidence type="ECO:0000256" key="2">
    <source>
        <dbReference type="ARBA" id="ARBA00023043"/>
    </source>
</evidence>
<evidence type="ECO:0000256" key="1">
    <source>
        <dbReference type="ARBA" id="ARBA00022737"/>
    </source>
</evidence>
<dbReference type="Gene3D" id="1.25.40.20">
    <property type="entry name" value="Ankyrin repeat-containing domain"/>
    <property type="match status" value="2"/>
</dbReference>
<dbReference type="PANTHER" id="PTHR24189:SF50">
    <property type="entry name" value="ANKYRIN REPEAT AND SOCS BOX PROTEIN 2"/>
    <property type="match status" value="1"/>
</dbReference>
<gene>
    <name evidence="3" type="ORF">TRUGW13939_07466</name>
</gene>
<dbReference type="PANTHER" id="PTHR24189">
    <property type="entry name" value="MYOTROPHIN"/>
    <property type="match status" value="1"/>
</dbReference>
<accession>A0A7H8R678</accession>
<protein>
    <submittedName>
        <fullName evidence="3">Uncharacterized protein</fullName>
    </submittedName>
</protein>
<dbReference type="AlphaFoldDB" id="A0A7H8R678"/>
<dbReference type="RefSeq" id="XP_035346500.1">
    <property type="nucleotide sequence ID" value="XM_035490607.1"/>
</dbReference>
<dbReference type="GeneID" id="55994959"/>
<keyword evidence="2" id="KW-0040">ANK repeat</keyword>
<dbReference type="InterPro" id="IPR036770">
    <property type="entry name" value="Ankyrin_rpt-contain_sf"/>
</dbReference>
<dbReference type="SMART" id="SM00248">
    <property type="entry name" value="ANK"/>
    <property type="match status" value="4"/>
</dbReference>
<dbReference type="InterPro" id="IPR002110">
    <property type="entry name" value="Ankyrin_rpt"/>
</dbReference>
<keyword evidence="4" id="KW-1185">Reference proteome</keyword>
<sequence length="306" mass="34042">MRSLMEGAAAGGYEDLIKRCLDVDWPEKHTTDKDDWLWHLTLFLSKAVNDRYINIVQLMLDNGADPNGAHPADVDELNEDGVPAVLEAIRRDDIEIFKLLIEKGTDPYPSEPPACPTAFQECTSQPPISDAKFEIIRFLVNKDCLAVPGTYEFRSLISQSVKGGERVFDLIRQHTGKDIAPHYYDEQKTLCTAARFGEICIMKTYFLQDLTLTLSGNQCILLLAAQSDQNLRAIVERTVCFLLSHGADIDSRNSEIGMTPLLTLCSLKSPTEQTADTATILLEKGANIFTACNNNEFPLVKAAQQD</sequence>
<evidence type="ECO:0000313" key="4">
    <source>
        <dbReference type="Proteomes" id="UP000509510"/>
    </source>
</evidence>
<name>A0A7H8R678_TALRU</name>
<dbReference type="Proteomes" id="UP000509510">
    <property type="component" value="Chromosome IV"/>
</dbReference>